<dbReference type="AlphaFoldDB" id="A0A6L9L8F9"/>
<keyword evidence="2" id="KW-1185">Reference proteome</keyword>
<sequence>MSSKIAVEEFVSSTAQWSARALHRLKCTRLLADYETTEALAVLGKHMRQLRDTTNSIAYMEQKGTTVHGWERLLDQLYYRQLKVNQTARLYEITPYPLAGNGHEPVKLDAVFSAWSNSMAPQILKGDSLKAKPIDRYHFMSTNGIVALAYRYNRTHPRTWLIGRVEPVQNRLLRLTQDNSLFGHMDRVFPLRQVVMMYKIEELTRHFA</sequence>
<dbReference type="Proteomes" id="UP000474175">
    <property type="component" value="Unassembled WGS sequence"/>
</dbReference>
<gene>
    <name evidence="1" type="ORF">GK108_18470</name>
</gene>
<dbReference type="RefSeq" id="WP_163951768.1">
    <property type="nucleotide sequence ID" value="NZ_JAAFZH010000008.1"/>
</dbReference>
<evidence type="ECO:0000313" key="1">
    <source>
        <dbReference type="EMBL" id="NDU96875.1"/>
    </source>
</evidence>
<reference evidence="1 2" key="1">
    <citation type="submission" date="2020-02" db="EMBL/GenBank/DDBJ databases">
        <title>Draft genome sequence of two Spirosoma agri KCTC 52727 and Spirosoma terrae KCTC 52035.</title>
        <authorList>
            <person name="Rojas J."/>
            <person name="Ambika Manirajan B."/>
            <person name="Suarez C."/>
            <person name="Ratering S."/>
            <person name="Schnell S."/>
        </authorList>
    </citation>
    <scope>NUCLEOTIDE SEQUENCE [LARGE SCALE GENOMIC DNA]</scope>
    <source>
        <strain evidence="1 2">KCTC 52035</strain>
    </source>
</reference>
<evidence type="ECO:0000313" key="2">
    <source>
        <dbReference type="Proteomes" id="UP000474175"/>
    </source>
</evidence>
<accession>A0A6L9L8F9</accession>
<name>A0A6L9L8F9_9BACT</name>
<protein>
    <submittedName>
        <fullName evidence="1">Uncharacterized protein</fullName>
    </submittedName>
</protein>
<comment type="caution">
    <text evidence="1">The sequence shown here is derived from an EMBL/GenBank/DDBJ whole genome shotgun (WGS) entry which is preliminary data.</text>
</comment>
<proteinExistence type="predicted"/>
<dbReference type="EMBL" id="JAAFZH010000008">
    <property type="protein sequence ID" value="NDU96875.1"/>
    <property type="molecule type" value="Genomic_DNA"/>
</dbReference>
<organism evidence="1 2">
    <name type="scientific">Spirosoma terrae</name>
    <dbReference type="NCBI Taxonomy" id="1968276"/>
    <lineage>
        <taxon>Bacteria</taxon>
        <taxon>Pseudomonadati</taxon>
        <taxon>Bacteroidota</taxon>
        <taxon>Cytophagia</taxon>
        <taxon>Cytophagales</taxon>
        <taxon>Cytophagaceae</taxon>
        <taxon>Spirosoma</taxon>
    </lineage>
</organism>